<reference evidence="2" key="1">
    <citation type="submission" date="2022-08" db="EMBL/GenBank/DDBJ databases">
        <authorList>
            <person name="Gutierrez-Valencia J."/>
        </authorList>
    </citation>
    <scope>NUCLEOTIDE SEQUENCE</scope>
</reference>
<proteinExistence type="predicted"/>
<sequence length="445" mass="49511">MPGNAPRQMQPPPTQHGMQNLPNNQLMAAQFHAMHTMQALAQERNIDFSVHANANLMAQLLPLMQSRMAAQQKASESNVAVLPLIQSPPLPPPRQPQQQIAPQGVCNQEGPGQKPSDKQVRHVDSSEKETRSMPLANGLITPKEENLVREEKSTMLVSRVQVSGGAMQETTPAGASTKEDQQSPIFSPKLDQDAEHGPQNIPVGNDLPADRGKIVATQLPVSDATQVRKPTQANTASVPKDSNYARKYHGPLSEFPFFTRKHDSMSSSGMINTNNNLTLAYDVKDLLFEEGTEVLSIKRCENLRKICGLLAVNLKRKRIRPDLVLRLLIEEKKLKLLDLQARIRDAVYPQQQEIMAMPDRPYRKFIRLCERQRMELARQTEEYLNKLGSKITAAKSQQEVEEAANAAAAAARLQGLSEEEVRAATTCAGEEVMNDKKPIYRNECP</sequence>
<feature type="region of interest" description="Disordered" evidence="1">
    <location>
        <begin position="162"/>
        <end position="208"/>
    </location>
</feature>
<feature type="compositionally biased region" description="Pro residues" evidence="1">
    <location>
        <begin position="86"/>
        <end position="95"/>
    </location>
</feature>
<evidence type="ECO:0008006" key="4">
    <source>
        <dbReference type="Google" id="ProtNLM"/>
    </source>
</evidence>
<feature type="region of interest" description="Disordered" evidence="1">
    <location>
        <begin position="84"/>
        <end position="136"/>
    </location>
</feature>
<accession>A0AAV0KV51</accession>
<dbReference type="Proteomes" id="UP001154282">
    <property type="component" value="Unassembled WGS sequence"/>
</dbReference>
<organism evidence="2 3">
    <name type="scientific">Linum tenue</name>
    <dbReference type="NCBI Taxonomy" id="586396"/>
    <lineage>
        <taxon>Eukaryota</taxon>
        <taxon>Viridiplantae</taxon>
        <taxon>Streptophyta</taxon>
        <taxon>Embryophyta</taxon>
        <taxon>Tracheophyta</taxon>
        <taxon>Spermatophyta</taxon>
        <taxon>Magnoliopsida</taxon>
        <taxon>eudicotyledons</taxon>
        <taxon>Gunneridae</taxon>
        <taxon>Pentapetalae</taxon>
        <taxon>rosids</taxon>
        <taxon>fabids</taxon>
        <taxon>Malpighiales</taxon>
        <taxon>Linaceae</taxon>
        <taxon>Linum</taxon>
    </lineage>
</organism>
<evidence type="ECO:0000256" key="1">
    <source>
        <dbReference type="SAM" id="MobiDB-lite"/>
    </source>
</evidence>
<dbReference type="EMBL" id="CAMGYJ010000005">
    <property type="protein sequence ID" value="CAI0424889.1"/>
    <property type="molecule type" value="Genomic_DNA"/>
</dbReference>
<gene>
    <name evidence="2" type="ORF">LITE_LOCUS20118</name>
</gene>
<protein>
    <recommendedName>
        <fullName evidence="4">GLTSCR protein conserved domain-containing protein</fullName>
    </recommendedName>
</protein>
<name>A0AAV0KV51_9ROSI</name>
<comment type="caution">
    <text evidence="2">The sequence shown here is derived from an EMBL/GenBank/DDBJ whole genome shotgun (WGS) entry which is preliminary data.</text>
</comment>
<feature type="region of interest" description="Disordered" evidence="1">
    <location>
        <begin position="1"/>
        <end position="21"/>
    </location>
</feature>
<feature type="region of interest" description="Disordered" evidence="1">
    <location>
        <begin position="223"/>
        <end position="245"/>
    </location>
</feature>
<evidence type="ECO:0000313" key="2">
    <source>
        <dbReference type="EMBL" id="CAI0424889.1"/>
    </source>
</evidence>
<dbReference type="AlphaFoldDB" id="A0AAV0KV51"/>
<keyword evidence="3" id="KW-1185">Reference proteome</keyword>
<feature type="compositionally biased region" description="Polar residues" evidence="1">
    <location>
        <begin position="223"/>
        <end position="237"/>
    </location>
</feature>
<feature type="compositionally biased region" description="Basic and acidic residues" evidence="1">
    <location>
        <begin position="115"/>
        <end position="131"/>
    </location>
</feature>
<evidence type="ECO:0000313" key="3">
    <source>
        <dbReference type="Proteomes" id="UP001154282"/>
    </source>
</evidence>